<feature type="compositionally biased region" description="Polar residues" evidence="1">
    <location>
        <begin position="199"/>
        <end position="216"/>
    </location>
</feature>
<feature type="compositionally biased region" description="Basic and acidic residues" evidence="1">
    <location>
        <begin position="271"/>
        <end position="283"/>
    </location>
</feature>
<feature type="region of interest" description="Disordered" evidence="1">
    <location>
        <begin position="667"/>
        <end position="692"/>
    </location>
</feature>
<name>A0AAN7H9F9_9PEZI</name>
<dbReference type="EMBL" id="MU860266">
    <property type="protein sequence ID" value="KAK4235458.1"/>
    <property type="molecule type" value="Genomic_DNA"/>
</dbReference>
<feature type="compositionally biased region" description="Low complexity" evidence="1">
    <location>
        <begin position="244"/>
        <end position="260"/>
    </location>
</feature>
<keyword evidence="2" id="KW-0472">Membrane</keyword>
<keyword evidence="4" id="KW-1185">Reference proteome</keyword>
<feature type="region of interest" description="Disordered" evidence="1">
    <location>
        <begin position="189"/>
        <end position="324"/>
    </location>
</feature>
<reference evidence="3" key="1">
    <citation type="journal article" date="2023" name="Mol. Phylogenet. Evol.">
        <title>Genome-scale phylogeny and comparative genomics of the fungal order Sordariales.</title>
        <authorList>
            <person name="Hensen N."/>
            <person name="Bonometti L."/>
            <person name="Westerberg I."/>
            <person name="Brannstrom I.O."/>
            <person name="Guillou S."/>
            <person name="Cros-Aarteil S."/>
            <person name="Calhoun S."/>
            <person name="Haridas S."/>
            <person name="Kuo A."/>
            <person name="Mondo S."/>
            <person name="Pangilinan J."/>
            <person name="Riley R."/>
            <person name="LaButti K."/>
            <person name="Andreopoulos B."/>
            <person name="Lipzen A."/>
            <person name="Chen C."/>
            <person name="Yan M."/>
            <person name="Daum C."/>
            <person name="Ng V."/>
            <person name="Clum A."/>
            <person name="Steindorff A."/>
            <person name="Ohm R.A."/>
            <person name="Martin F."/>
            <person name="Silar P."/>
            <person name="Natvig D.O."/>
            <person name="Lalanne C."/>
            <person name="Gautier V."/>
            <person name="Ament-Velasquez S.L."/>
            <person name="Kruys A."/>
            <person name="Hutchinson M.I."/>
            <person name="Powell A.J."/>
            <person name="Barry K."/>
            <person name="Miller A.N."/>
            <person name="Grigoriev I.V."/>
            <person name="Debuchy R."/>
            <person name="Gladieux P."/>
            <person name="Hiltunen Thoren M."/>
            <person name="Johannesson H."/>
        </authorList>
    </citation>
    <scope>NUCLEOTIDE SEQUENCE</scope>
    <source>
        <strain evidence="3">CBS 532.94</strain>
    </source>
</reference>
<proteinExistence type="predicted"/>
<feature type="region of interest" description="Disordered" evidence="1">
    <location>
        <begin position="112"/>
        <end position="135"/>
    </location>
</feature>
<feature type="region of interest" description="Disordered" evidence="1">
    <location>
        <begin position="381"/>
        <end position="595"/>
    </location>
</feature>
<feature type="compositionally biased region" description="Basic and acidic residues" evidence="1">
    <location>
        <begin position="394"/>
        <end position="403"/>
    </location>
</feature>
<evidence type="ECO:0000313" key="4">
    <source>
        <dbReference type="Proteomes" id="UP001303760"/>
    </source>
</evidence>
<feature type="transmembrane region" description="Helical" evidence="2">
    <location>
        <begin position="71"/>
        <end position="90"/>
    </location>
</feature>
<dbReference type="PANTHER" id="PTHR42088">
    <property type="entry name" value="YALI0F10131P"/>
    <property type="match status" value="1"/>
</dbReference>
<dbReference type="AlphaFoldDB" id="A0AAN7H9F9"/>
<gene>
    <name evidence="3" type="ORF">C8A03DRAFT_17814</name>
</gene>
<feature type="compositionally biased region" description="Basic and acidic residues" evidence="1">
    <location>
        <begin position="434"/>
        <end position="455"/>
    </location>
</feature>
<keyword evidence="2" id="KW-0812">Transmembrane</keyword>
<protein>
    <submittedName>
        <fullName evidence="3">Uncharacterized protein</fullName>
    </submittedName>
</protein>
<evidence type="ECO:0000313" key="3">
    <source>
        <dbReference type="EMBL" id="KAK4235458.1"/>
    </source>
</evidence>
<organism evidence="3 4">
    <name type="scientific">Achaetomium macrosporum</name>
    <dbReference type="NCBI Taxonomy" id="79813"/>
    <lineage>
        <taxon>Eukaryota</taxon>
        <taxon>Fungi</taxon>
        <taxon>Dikarya</taxon>
        <taxon>Ascomycota</taxon>
        <taxon>Pezizomycotina</taxon>
        <taxon>Sordariomycetes</taxon>
        <taxon>Sordariomycetidae</taxon>
        <taxon>Sordariales</taxon>
        <taxon>Chaetomiaceae</taxon>
        <taxon>Achaetomium</taxon>
    </lineage>
</organism>
<feature type="region of interest" description="Disordered" evidence="1">
    <location>
        <begin position="608"/>
        <end position="635"/>
    </location>
</feature>
<dbReference type="Proteomes" id="UP001303760">
    <property type="component" value="Unassembled WGS sequence"/>
</dbReference>
<reference evidence="3" key="2">
    <citation type="submission" date="2023-05" db="EMBL/GenBank/DDBJ databases">
        <authorList>
            <consortium name="Lawrence Berkeley National Laboratory"/>
            <person name="Steindorff A."/>
            <person name="Hensen N."/>
            <person name="Bonometti L."/>
            <person name="Westerberg I."/>
            <person name="Brannstrom I.O."/>
            <person name="Guillou S."/>
            <person name="Cros-Aarteil S."/>
            <person name="Calhoun S."/>
            <person name="Haridas S."/>
            <person name="Kuo A."/>
            <person name="Mondo S."/>
            <person name="Pangilinan J."/>
            <person name="Riley R."/>
            <person name="Labutti K."/>
            <person name="Andreopoulos B."/>
            <person name="Lipzen A."/>
            <person name="Chen C."/>
            <person name="Yanf M."/>
            <person name="Daum C."/>
            <person name="Ng V."/>
            <person name="Clum A."/>
            <person name="Ohm R."/>
            <person name="Martin F."/>
            <person name="Silar P."/>
            <person name="Natvig D."/>
            <person name="Lalanne C."/>
            <person name="Gautier V."/>
            <person name="Ament-Velasquez S.L."/>
            <person name="Kruys A."/>
            <person name="Hutchinson M.I."/>
            <person name="Powell A.J."/>
            <person name="Barry K."/>
            <person name="Miller A.N."/>
            <person name="Grigoriev I.V."/>
            <person name="Debuchy R."/>
            <person name="Gladieux P."/>
            <person name="Thoren M.H."/>
            <person name="Johannesson H."/>
        </authorList>
    </citation>
    <scope>NUCLEOTIDE SEQUENCE</scope>
    <source>
        <strain evidence="3">CBS 532.94</strain>
    </source>
</reference>
<keyword evidence="2" id="KW-1133">Transmembrane helix</keyword>
<dbReference type="PANTHER" id="PTHR42088:SF1">
    <property type="entry name" value="YALI0F10131P"/>
    <property type="match status" value="1"/>
</dbReference>
<evidence type="ECO:0000256" key="2">
    <source>
        <dbReference type="SAM" id="Phobius"/>
    </source>
</evidence>
<evidence type="ECO:0000256" key="1">
    <source>
        <dbReference type="SAM" id="MobiDB-lite"/>
    </source>
</evidence>
<comment type="caution">
    <text evidence="3">The sequence shown here is derived from an EMBL/GenBank/DDBJ whole genome shotgun (WGS) entry which is preliminary data.</text>
</comment>
<feature type="compositionally biased region" description="Pro residues" evidence="1">
    <location>
        <begin position="506"/>
        <end position="519"/>
    </location>
</feature>
<accession>A0AAN7H9F9</accession>
<sequence>MDGMNYAHHLGPRVPLRRSLAARSEQENVGRAWNVVPSRVVGRSLGSSDCSSSTSSNTCEKPTNMNVPTQITVGVLVPVVVVFACVLFYFHRRNVKRQALEDANEAHKSLDFGVGEAGSSKSKRKSALGLGGEKSKKTRGLSLDMNLSSPYLLPEHVHGSREFMNSLAKTLHQPDDPYRPIASYMSETGSIRSIEKSSRYTPSMTTTSTKRVSRQSYAYPKSPGYPQLTPLRQNSYPKSPSPLTPSASSSVTAVESPASELVPSAPGKEPTVPEHEPMPHHDTYSPVPVIPEIQQPSPVAQRGAPEPVKELNMPDFSNHASKESVDELAIRSTANSGIGLGVLDGPQAPKQNSPIAEVAVNAGAGHQSVSAAIEYTEDYADYPTPPAIEEPQEEERGRGRVRESALGVPAQNSNRLSIGFRPLPPDEVIESEDPETRANRIRSFYKEYFEDKDPNRQTQYAPGGANQLGDGAYFDPDSNQFIMPYAQPVGRRAMTPPPSGSRFPGPRGPGPRGPGPRGPGSPGGPRRPFRGRPHAGSISGMSMPRAGSAMSFGPRPDSSASHRAPRSGSAMSGKPRKPMPPPAALNTLPTPSKLTDDHFSLINAADFAPPETFSDGVAGRFQSPLGERRPYAPKVPAASPLVSTFDEMAAPPSPHMMRKSGTFTALDFAPPRKFKDPDAMSDAGSIKSNRSSVSQAASFAMRSGAGRVSRLPGDVIFTQDAAMDSLKPTWNIGGVDTKKQP</sequence>